<dbReference type="InterPro" id="IPR019734">
    <property type="entry name" value="TPR_rpt"/>
</dbReference>
<dbReference type="PANTHER" id="PTHR45188">
    <property type="entry name" value="DNAJ PROTEIN P58IPK HOMOLOG"/>
    <property type="match status" value="1"/>
</dbReference>
<dbReference type="SMART" id="SM00028">
    <property type="entry name" value="TPR"/>
    <property type="match status" value="4"/>
</dbReference>
<feature type="chain" id="PRO_5043780365" evidence="5">
    <location>
        <begin position="32"/>
        <end position="551"/>
    </location>
</feature>
<dbReference type="InterPro" id="IPR018253">
    <property type="entry name" value="DnaJ_domain_CS"/>
</dbReference>
<evidence type="ECO:0000256" key="1">
    <source>
        <dbReference type="ARBA" id="ARBA00022737"/>
    </source>
</evidence>
<keyword evidence="1" id="KW-0677">Repeat</keyword>
<keyword evidence="5" id="KW-0732">Signal</keyword>
<dbReference type="Pfam" id="PF13432">
    <property type="entry name" value="TPR_16"/>
    <property type="match status" value="1"/>
</dbReference>
<feature type="domain" description="J" evidence="6">
    <location>
        <begin position="435"/>
        <end position="501"/>
    </location>
</feature>
<dbReference type="Gene3D" id="1.25.40.10">
    <property type="entry name" value="Tetratricopeptide repeat domain"/>
    <property type="match status" value="1"/>
</dbReference>
<name>A0AAX4NWR7_9CHLO</name>
<dbReference type="InterPro" id="IPR036869">
    <property type="entry name" value="J_dom_sf"/>
</dbReference>
<feature type="repeat" description="TPR" evidence="3">
    <location>
        <begin position="105"/>
        <end position="138"/>
    </location>
</feature>
<dbReference type="SUPFAM" id="SSF48452">
    <property type="entry name" value="TPR-like"/>
    <property type="match status" value="3"/>
</dbReference>
<keyword evidence="2 3" id="KW-0802">TPR repeat</keyword>
<organism evidence="7 8">
    <name type="scientific">Chloropicon roscoffensis</name>
    <dbReference type="NCBI Taxonomy" id="1461544"/>
    <lineage>
        <taxon>Eukaryota</taxon>
        <taxon>Viridiplantae</taxon>
        <taxon>Chlorophyta</taxon>
        <taxon>Chloropicophyceae</taxon>
        <taxon>Chloropicales</taxon>
        <taxon>Chloropicaceae</taxon>
        <taxon>Chloropicon</taxon>
    </lineage>
</organism>
<dbReference type="SMART" id="SM00271">
    <property type="entry name" value="DnaJ"/>
    <property type="match status" value="1"/>
</dbReference>
<evidence type="ECO:0000256" key="5">
    <source>
        <dbReference type="SAM" id="SignalP"/>
    </source>
</evidence>
<proteinExistence type="predicted"/>
<evidence type="ECO:0000256" key="4">
    <source>
        <dbReference type="SAM" id="MobiDB-lite"/>
    </source>
</evidence>
<dbReference type="PRINTS" id="PR00625">
    <property type="entry name" value="JDOMAIN"/>
</dbReference>
<evidence type="ECO:0000256" key="2">
    <source>
        <dbReference type="ARBA" id="ARBA00022803"/>
    </source>
</evidence>
<dbReference type="Pfam" id="PF00226">
    <property type="entry name" value="DnaJ"/>
    <property type="match status" value="1"/>
</dbReference>
<dbReference type="CDD" id="cd06257">
    <property type="entry name" value="DnaJ"/>
    <property type="match status" value="1"/>
</dbReference>
<sequence length="551" mass="61663">MGRVERMAPRKVWAKVLAVVMVVSWAAGCACQECASSDDAAAPTPQDTATDAAKPVEEPPTEGVEGGKLELREVLAQGDLLLGRKKYAEAIQAYASVIKDAPSSEIAYLKRSAAYVKAKKVDDATKDLDRALELNPKSKQALLKRAQLRRSKCDVEGARSDLDALLAAKPGHKTALKERSTLETIEVSLAAVNKLFEVAGDADFDAQALEMSKQYFDNIFRDTSFCTDALVAQAKVYRMREDWPEVIRHTNAVLQYRGSHKGCLMMRADAHYQQGLFDACKQTIAQIYRTFPDDKEASALYKRVKKVGKLRAKAEKLAKDNKVRQAVAEYKKIANMEDLGNKEVERETVRTLCTSCHQVEKWQEAVEWCTKGLGMEGEGDVGLLTALAESYLKLERLEEAEAEARKILGFQGNNRAAHTILQQVQKLRKLAERKNYYKILEVPREVDEADVKRAYKKLARKWHPDKNPENREEAEKMFHDIAEAYEVLTDPEKKRLYDAGEDPNDPNARARANPFGAGFGGGGGFQQGGFRFHQGGQRFHQGGQQFHFQYG</sequence>
<evidence type="ECO:0000256" key="3">
    <source>
        <dbReference type="PROSITE-ProRule" id="PRU00339"/>
    </source>
</evidence>
<evidence type="ECO:0000259" key="6">
    <source>
        <dbReference type="PROSITE" id="PS50076"/>
    </source>
</evidence>
<dbReference type="SUPFAM" id="SSF46565">
    <property type="entry name" value="Chaperone J-domain"/>
    <property type="match status" value="1"/>
</dbReference>
<protein>
    <submittedName>
        <fullName evidence="7">DnaJ-like protein</fullName>
    </submittedName>
</protein>
<dbReference type="InterPro" id="IPR001623">
    <property type="entry name" value="DnaJ_domain"/>
</dbReference>
<dbReference type="PROSITE" id="PS50005">
    <property type="entry name" value="TPR"/>
    <property type="match status" value="1"/>
</dbReference>
<dbReference type="PANTHER" id="PTHR45188:SF2">
    <property type="entry name" value="DNAJ HOMOLOG SUBFAMILY C MEMBER 7"/>
    <property type="match status" value="1"/>
</dbReference>
<dbReference type="InterPro" id="IPR011990">
    <property type="entry name" value="TPR-like_helical_dom_sf"/>
</dbReference>
<dbReference type="Proteomes" id="UP001472866">
    <property type="component" value="Chromosome 01"/>
</dbReference>
<accession>A0AAX4NWR7</accession>
<evidence type="ECO:0000313" key="7">
    <source>
        <dbReference type="EMBL" id="WZN58660.1"/>
    </source>
</evidence>
<keyword evidence="8" id="KW-1185">Reference proteome</keyword>
<dbReference type="EMBL" id="CP151501">
    <property type="protein sequence ID" value="WZN58660.1"/>
    <property type="molecule type" value="Genomic_DNA"/>
</dbReference>
<gene>
    <name evidence="7" type="ORF">HKI87_01g01840</name>
</gene>
<dbReference type="Gene3D" id="1.10.287.110">
    <property type="entry name" value="DnaJ domain"/>
    <property type="match status" value="1"/>
</dbReference>
<dbReference type="PROSITE" id="PS50076">
    <property type="entry name" value="DNAJ_2"/>
    <property type="match status" value="1"/>
</dbReference>
<evidence type="ECO:0000313" key="8">
    <source>
        <dbReference type="Proteomes" id="UP001472866"/>
    </source>
</evidence>
<feature type="compositionally biased region" description="Low complexity" evidence="4">
    <location>
        <begin position="37"/>
        <end position="53"/>
    </location>
</feature>
<feature type="region of interest" description="Disordered" evidence="4">
    <location>
        <begin position="37"/>
        <end position="65"/>
    </location>
</feature>
<dbReference type="PROSITE" id="PS00636">
    <property type="entry name" value="DNAJ_1"/>
    <property type="match status" value="1"/>
</dbReference>
<feature type="signal peptide" evidence="5">
    <location>
        <begin position="1"/>
        <end position="31"/>
    </location>
</feature>
<dbReference type="PROSITE" id="PS51257">
    <property type="entry name" value="PROKAR_LIPOPROTEIN"/>
    <property type="match status" value="1"/>
</dbReference>
<reference evidence="7 8" key="1">
    <citation type="submission" date="2024-03" db="EMBL/GenBank/DDBJ databases">
        <title>Complete genome sequence of the green alga Chloropicon roscoffensis RCC1871.</title>
        <authorList>
            <person name="Lemieux C."/>
            <person name="Pombert J.-F."/>
            <person name="Otis C."/>
            <person name="Turmel M."/>
        </authorList>
    </citation>
    <scope>NUCLEOTIDE SEQUENCE [LARGE SCALE GENOMIC DNA]</scope>
    <source>
        <strain evidence="7 8">RCC1871</strain>
    </source>
</reference>
<dbReference type="AlphaFoldDB" id="A0AAX4NWR7"/>